<dbReference type="AlphaFoldDB" id="A0A0C9WYP5"/>
<dbReference type="EMBL" id="KN838565">
    <property type="protein sequence ID" value="KIK04925.1"/>
    <property type="molecule type" value="Genomic_DNA"/>
</dbReference>
<accession>A0A0C9WYP5</accession>
<organism evidence="2 3">
    <name type="scientific">Laccaria amethystina LaAM-08-1</name>
    <dbReference type="NCBI Taxonomy" id="1095629"/>
    <lineage>
        <taxon>Eukaryota</taxon>
        <taxon>Fungi</taxon>
        <taxon>Dikarya</taxon>
        <taxon>Basidiomycota</taxon>
        <taxon>Agaricomycotina</taxon>
        <taxon>Agaricomycetes</taxon>
        <taxon>Agaricomycetidae</taxon>
        <taxon>Agaricales</taxon>
        <taxon>Agaricineae</taxon>
        <taxon>Hydnangiaceae</taxon>
        <taxon>Laccaria</taxon>
    </lineage>
</organism>
<reference evidence="3" key="2">
    <citation type="submission" date="2015-01" db="EMBL/GenBank/DDBJ databases">
        <title>Evolutionary Origins and Diversification of the Mycorrhizal Mutualists.</title>
        <authorList>
            <consortium name="DOE Joint Genome Institute"/>
            <consortium name="Mycorrhizal Genomics Consortium"/>
            <person name="Kohler A."/>
            <person name="Kuo A."/>
            <person name="Nagy L.G."/>
            <person name="Floudas D."/>
            <person name="Copeland A."/>
            <person name="Barry K.W."/>
            <person name="Cichocki N."/>
            <person name="Veneault-Fourrey C."/>
            <person name="LaButti K."/>
            <person name="Lindquist E.A."/>
            <person name="Lipzen A."/>
            <person name="Lundell T."/>
            <person name="Morin E."/>
            <person name="Murat C."/>
            <person name="Riley R."/>
            <person name="Ohm R."/>
            <person name="Sun H."/>
            <person name="Tunlid A."/>
            <person name="Henrissat B."/>
            <person name="Grigoriev I.V."/>
            <person name="Hibbett D.S."/>
            <person name="Martin F."/>
        </authorList>
    </citation>
    <scope>NUCLEOTIDE SEQUENCE [LARGE SCALE GENOMIC DNA]</scope>
    <source>
        <strain evidence="3">LaAM-08-1</strain>
    </source>
</reference>
<feature type="transmembrane region" description="Helical" evidence="1">
    <location>
        <begin position="114"/>
        <end position="138"/>
    </location>
</feature>
<name>A0A0C9WYP5_9AGAR</name>
<dbReference type="Proteomes" id="UP000054477">
    <property type="component" value="Unassembled WGS sequence"/>
</dbReference>
<protein>
    <submittedName>
        <fullName evidence="2">Uncharacterized protein</fullName>
    </submittedName>
</protein>
<dbReference type="HOGENOM" id="CLU_035509_11_3_1"/>
<dbReference type="STRING" id="1095629.A0A0C9WYP5"/>
<proteinExistence type="predicted"/>
<evidence type="ECO:0000313" key="3">
    <source>
        <dbReference type="Proteomes" id="UP000054477"/>
    </source>
</evidence>
<keyword evidence="1" id="KW-0812">Transmembrane</keyword>
<keyword evidence="1" id="KW-1133">Transmembrane helix</keyword>
<keyword evidence="3" id="KW-1185">Reference proteome</keyword>
<feature type="transmembrane region" description="Helical" evidence="1">
    <location>
        <begin position="159"/>
        <end position="179"/>
    </location>
</feature>
<reference evidence="2 3" key="1">
    <citation type="submission" date="2014-04" db="EMBL/GenBank/DDBJ databases">
        <authorList>
            <consortium name="DOE Joint Genome Institute"/>
            <person name="Kuo A."/>
            <person name="Kohler A."/>
            <person name="Nagy L.G."/>
            <person name="Floudas D."/>
            <person name="Copeland A."/>
            <person name="Barry K.W."/>
            <person name="Cichocki N."/>
            <person name="Veneault-Fourrey C."/>
            <person name="LaButti K."/>
            <person name="Lindquist E.A."/>
            <person name="Lipzen A."/>
            <person name="Lundell T."/>
            <person name="Morin E."/>
            <person name="Murat C."/>
            <person name="Sun H."/>
            <person name="Tunlid A."/>
            <person name="Henrissat B."/>
            <person name="Grigoriev I.V."/>
            <person name="Hibbett D.S."/>
            <person name="Martin F."/>
            <person name="Nordberg H.P."/>
            <person name="Cantor M.N."/>
            <person name="Hua S.X."/>
        </authorList>
    </citation>
    <scope>NUCLEOTIDE SEQUENCE [LARGE SCALE GENOMIC DNA]</scope>
    <source>
        <strain evidence="2 3">LaAM-08-1</strain>
    </source>
</reference>
<evidence type="ECO:0000313" key="2">
    <source>
        <dbReference type="EMBL" id="KIK04925.1"/>
    </source>
</evidence>
<feature type="transmembrane region" description="Helical" evidence="1">
    <location>
        <begin position="29"/>
        <end position="47"/>
    </location>
</feature>
<feature type="transmembrane region" description="Helical" evidence="1">
    <location>
        <begin position="59"/>
        <end position="82"/>
    </location>
</feature>
<sequence>MPFLDMISIMYYILLDSSSEEARHTTFQVNGWMFAIGISITEILLTMRTWAIRGKDHRLTIILPILWALCFAGVFNFMGIFLKSVSFIPPPRGAGYQSAGCFKVSSSLTLFTCWVFIMAYDLVLLILMAIKGLLSLFISVRMSTFSHCKLANAVFLNGLIYYFYLFVMSTINVVLIYPVRSLPRLLSIPNSSPLSMYSILTCCVILDICTKTKESLDWSNPKFSVRLPK</sequence>
<keyword evidence="1" id="KW-0472">Membrane</keyword>
<evidence type="ECO:0000256" key="1">
    <source>
        <dbReference type="SAM" id="Phobius"/>
    </source>
</evidence>
<dbReference type="OrthoDB" id="3350812at2759"/>
<gene>
    <name evidence="2" type="ORF">K443DRAFT_92222</name>
</gene>